<dbReference type="Proteomes" id="UP000053820">
    <property type="component" value="Unassembled WGS sequence"/>
</dbReference>
<dbReference type="GO" id="GO:0008408">
    <property type="term" value="F:3'-5' exonuclease activity"/>
    <property type="evidence" value="ECO:0007669"/>
    <property type="project" value="InterPro"/>
</dbReference>
<dbReference type="EMBL" id="KN839856">
    <property type="protein sequence ID" value="KIJ62295.1"/>
    <property type="molecule type" value="Genomic_DNA"/>
</dbReference>
<dbReference type="OrthoDB" id="26838at2759"/>
<evidence type="ECO:0000313" key="2">
    <source>
        <dbReference type="EMBL" id="KIJ62295.1"/>
    </source>
</evidence>
<dbReference type="GO" id="GO:0006139">
    <property type="term" value="P:nucleobase-containing compound metabolic process"/>
    <property type="evidence" value="ECO:0007669"/>
    <property type="project" value="InterPro"/>
</dbReference>
<organism evidence="2 3">
    <name type="scientific">Hydnomerulius pinastri MD-312</name>
    <dbReference type="NCBI Taxonomy" id="994086"/>
    <lineage>
        <taxon>Eukaryota</taxon>
        <taxon>Fungi</taxon>
        <taxon>Dikarya</taxon>
        <taxon>Basidiomycota</taxon>
        <taxon>Agaricomycotina</taxon>
        <taxon>Agaricomycetes</taxon>
        <taxon>Agaricomycetidae</taxon>
        <taxon>Boletales</taxon>
        <taxon>Boletales incertae sedis</taxon>
        <taxon>Leucogyrophana</taxon>
    </lineage>
</organism>
<gene>
    <name evidence="2" type="ORF">HYDPIDRAFT_158115</name>
</gene>
<evidence type="ECO:0000313" key="3">
    <source>
        <dbReference type="Proteomes" id="UP000053820"/>
    </source>
</evidence>
<reference evidence="2 3" key="1">
    <citation type="submission" date="2014-04" db="EMBL/GenBank/DDBJ databases">
        <title>Evolutionary Origins and Diversification of the Mycorrhizal Mutualists.</title>
        <authorList>
            <consortium name="DOE Joint Genome Institute"/>
            <consortium name="Mycorrhizal Genomics Consortium"/>
            <person name="Kohler A."/>
            <person name="Kuo A."/>
            <person name="Nagy L.G."/>
            <person name="Floudas D."/>
            <person name="Copeland A."/>
            <person name="Barry K.W."/>
            <person name="Cichocki N."/>
            <person name="Veneault-Fourrey C."/>
            <person name="LaButti K."/>
            <person name="Lindquist E.A."/>
            <person name="Lipzen A."/>
            <person name="Lundell T."/>
            <person name="Morin E."/>
            <person name="Murat C."/>
            <person name="Riley R."/>
            <person name="Ohm R."/>
            <person name="Sun H."/>
            <person name="Tunlid A."/>
            <person name="Henrissat B."/>
            <person name="Grigoriev I.V."/>
            <person name="Hibbett D.S."/>
            <person name="Martin F."/>
        </authorList>
    </citation>
    <scope>NUCLEOTIDE SEQUENCE [LARGE SCALE GENOMIC DNA]</scope>
    <source>
        <strain evidence="2 3">MD-312</strain>
    </source>
</reference>
<keyword evidence="3" id="KW-1185">Reference proteome</keyword>
<protein>
    <recommendedName>
        <fullName evidence="1">3'-5' exonuclease domain-containing protein</fullName>
    </recommendedName>
</protein>
<proteinExistence type="predicted"/>
<sequence length="332" mass="37674">MESMTRYTYCDNLPSITHATRVLARSSFLIIDCEGRNIGGTGGVLSLMCIGTERAEHIFVFDVLALKAHNARLRPLVNILANPAVKKIMWDCRNDFLEIVAEYQVMLQGVLDLQLAEIQSRISIRGEREWKRLARLASGGRRLPLRLVKQNPDLFLGVHSLQGMDACIREARLVTAGKDPQVVAMHKTNGSDMWLERPLLPQLLQYAAHDIEMIGALYEHFKQQSWITPTNTDDLVDQSMRYAYSMYYQGRVADDHIFGSCAVLPLDILREPRGLIVPCQDCNRMQSLHCFTINKSGRKIIGRTNICRVCQIKLLIKEVSYPVAWVSVNMNT</sequence>
<evidence type="ECO:0000259" key="1">
    <source>
        <dbReference type="Pfam" id="PF01612"/>
    </source>
</evidence>
<accession>A0A0C9VVW7</accession>
<dbReference type="InterPro" id="IPR012337">
    <property type="entry name" value="RNaseH-like_sf"/>
</dbReference>
<dbReference type="AlphaFoldDB" id="A0A0C9VVW7"/>
<dbReference type="InterPro" id="IPR036397">
    <property type="entry name" value="RNaseH_sf"/>
</dbReference>
<dbReference type="InterPro" id="IPR002562">
    <property type="entry name" value="3'-5'_exonuclease_dom"/>
</dbReference>
<dbReference type="PANTHER" id="PTHR43040:SF1">
    <property type="entry name" value="RIBONUCLEASE D"/>
    <property type="match status" value="1"/>
</dbReference>
<name>A0A0C9VVW7_9AGAM</name>
<dbReference type="Gene3D" id="3.30.420.10">
    <property type="entry name" value="Ribonuclease H-like superfamily/Ribonuclease H"/>
    <property type="match status" value="1"/>
</dbReference>
<dbReference type="SUPFAM" id="SSF53098">
    <property type="entry name" value="Ribonuclease H-like"/>
    <property type="match status" value="1"/>
</dbReference>
<feature type="domain" description="3'-5' exonuclease" evidence="1">
    <location>
        <begin position="21"/>
        <end position="117"/>
    </location>
</feature>
<dbReference type="PANTHER" id="PTHR43040">
    <property type="entry name" value="RIBONUCLEASE D"/>
    <property type="match status" value="1"/>
</dbReference>
<dbReference type="GO" id="GO:0003676">
    <property type="term" value="F:nucleic acid binding"/>
    <property type="evidence" value="ECO:0007669"/>
    <property type="project" value="InterPro"/>
</dbReference>
<dbReference type="HOGENOM" id="CLU_072637_0_0_1"/>
<dbReference type="Pfam" id="PF01612">
    <property type="entry name" value="DNA_pol_A_exo1"/>
    <property type="match status" value="1"/>
</dbReference>